<comment type="caution">
    <text evidence="2">The sequence shown here is derived from an EMBL/GenBank/DDBJ whole genome shotgun (WGS) entry which is preliminary data.</text>
</comment>
<dbReference type="Gene3D" id="3.40.50.300">
    <property type="entry name" value="P-loop containing nucleotide triphosphate hydrolases"/>
    <property type="match status" value="1"/>
</dbReference>
<dbReference type="SUPFAM" id="SSF52540">
    <property type="entry name" value="P-loop containing nucleoside triphosphate hydrolases"/>
    <property type="match status" value="1"/>
</dbReference>
<name>A0A8H5BS26_9AGAR</name>
<accession>A0A8H5BS26</accession>
<evidence type="ECO:0000313" key="2">
    <source>
        <dbReference type="EMBL" id="KAF5327548.1"/>
    </source>
</evidence>
<evidence type="ECO:0000259" key="1">
    <source>
        <dbReference type="Pfam" id="PF01926"/>
    </source>
</evidence>
<dbReference type="EMBL" id="JAACJJ010000014">
    <property type="protein sequence ID" value="KAF5327548.1"/>
    <property type="molecule type" value="Genomic_DNA"/>
</dbReference>
<reference evidence="2 3" key="1">
    <citation type="journal article" date="2020" name="ISME J.">
        <title>Uncovering the hidden diversity of litter-decomposition mechanisms in mushroom-forming fungi.</title>
        <authorList>
            <person name="Floudas D."/>
            <person name="Bentzer J."/>
            <person name="Ahren D."/>
            <person name="Johansson T."/>
            <person name="Persson P."/>
            <person name="Tunlid A."/>
        </authorList>
    </citation>
    <scope>NUCLEOTIDE SEQUENCE [LARGE SCALE GENOMIC DNA]</scope>
    <source>
        <strain evidence="2 3">CBS 101986</strain>
    </source>
</reference>
<keyword evidence="3" id="KW-1185">Reference proteome</keyword>
<proteinExistence type="predicted"/>
<dbReference type="GO" id="GO:0005525">
    <property type="term" value="F:GTP binding"/>
    <property type="evidence" value="ECO:0007669"/>
    <property type="project" value="InterPro"/>
</dbReference>
<dbReference type="OrthoDB" id="8954335at2759"/>
<feature type="domain" description="G" evidence="1">
    <location>
        <begin position="36"/>
        <end position="109"/>
    </location>
</feature>
<organism evidence="2 3">
    <name type="scientific">Psilocybe cf. subviscida</name>
    <dbReference type="NCBI Taxonomy" id="2480587"/>
    <lineage>
        <taxon>Eukaryota</taxon>
        <taxon>Fungi</taxon>
        <taxon>Dikarya</taxon>
        <taxon>Basidiomycota</taxon>
        <taxon>Agaricomycotina</taxon>
        <taxon>Agaricomycetes</taxon>
        <taxon>Agaricomycetidae</taxon>
        <taxon>Agaricales</taxon>
        <taxon>Agaricineae</taxon>
        <taxon>Strophariaceae</taxon>
        <taxon>Psilocybe</taxon>
    </lineage>
</organism>
<dbReference type="CDD" id="cd00882">
    <property type="entry name" value="Ras_like_GTPase"/>
    <property type="match status" value="1"/>
</dbReference>
<dbReference type="Proteomes" id="UP000567179">
    <property type="component" value="Unassembled WGS sequence"/>
</dbReference>
<dbReference type="InterPro" id="IPR006073">
    <property type="entry name" value="GTP-bd"/>
</dbReference>
<sequence>MATVAIENSDVAVAYDADVAAYRYDSDVTIAYDSSIVMGSTGSGKTTFINMASNSTLRIGSGLKSCTNVVQIAQPFSFNGRMVTLIDTPGFDNTHKSQAEILQMIAVFLATAYENGKQLAGVIYMHRISDFKMSGTSTRNFKMFCQLCGDSALKNVVIATNMWSGVSEDIGIAHEAELVSNDLFFKPLLDKGGKMLRHTNAPASAHAIIASIIENHPLPLQIQR</sequence>
<gene>
    <name evidence="2" type="ORF">D9619_004175</name>
</gene>
<dbReference type="InterPro" id="IPR027417">
    <property type="entry name" value="P-loop_NTPase"/>
</dbReference>
<protein>
    <recommendedName>
        <fullName evidence="1">G domain-containing protein</fullName>
    </recommendedName>
</protein>
<dbReference type="Pfam" id="PF01926">
    <property type="entry name" value="MMR_HSR1"/>
    <property type="match status" value="1"/>
</dbReference>
<evidence type="ECO:0000313" key="3">
    <source>
        <dbReference type="Proteomes" id="UP000567179"/>
    </source>
</evidence>
<dbReference type="AlphaFoldDB" id="A0A8H5BS26"/>